<dbReference type="Gene3D" id="3.20.20.70">
    <property type="entry name" value="Aldolase class I"/>
    <property type="match status" value="1"/>
</dbReference>
<dbReference type="OrthoDB" id="9799580at2"/>
<dbReference type="InterPro" id="IPR006699">
    <property type="entry name" value="GlpP"/>
</dbReference>
<dbReference type="GO" id="GO:0003723">
    <property type="term" value="F:RNA binding"/>
    <property type="evidence" value="ECO:0007669"/>
    <property type="project" value="UniProtKB-KW"/>
</dbReference>
<dbReference type="Proteomes" id="UP000248066">
    <property type="component" value="Unassembled WGS sequence"/>
</dbReference>
<dbReference type="GO" id="GO:0006071">
    <property type="term" value="P:glycerol metabolic process"/>
    <property type="evidence" value="ECO:0007669"/>
    <property type="project" value="UniProtKB-UniRule"/>
</dbReference>
<dbReference type="PANTHER" id="PTHR35787:SF1">
    <property type="entry name" value="GLYCEROL UPTAKE OPERON ANTITERMINATOR REGULATORY PROTEIN"/>
    <property type="match status" value="1"/>
</dbReference>
<keyword evidence="1" id="KW-0804">Transcription</keyword>
<protein>
    <recommendedName>
        <fullName evidence="1">Glycerol uptake operon antiterminator regulatory protein</fullName>
    </recommendedName>
</protein>
<dbReference type="EMBL" id="PDOF01000001">
    <property type="protein sequence ID" value="PYZ99008.1"/>
    <property type="molecule type" value="Genomic_DNA"/>
</dbReference>
<keyword evidence="1" id="KW-0319">Glycerol metabolism</keyword>
<evidence type="ECO:0000313" key="3">
    <source>
        <dbReference type="Proteomes" id="UP000248066"/>
    </source>
</evidence>
<proteinExistence type="predicted"/>
<dbReference type="InterPro" id="IPR013785">
    <property type="entry name" value="Aldolase_TIM"/>
</dbReference>
<evidence type="ECO:0000313" key="2">
    <source>
        <dbReference type="EMBL" id="PYZ99008.1"/>
    </source>
</evidence>
<dbReference type="Pfam" id="PF04309">
    <property type="entry name" value="G3P_antiterm"/>
    <property type="match status" value="1"/>
</dbReference>
<dbReference type="GO" id="GO:0001072">
    <property type="term" value="F:transcription antitermination factor activity, RNA binding"/>
    <property type="evidence" value="ECO:0007669"/>
    <property type="project" value="TreeGrafter"/>
</dbReference>
<keyword evidence="1" id="KW-0805">Transcription regulation</keyword>
<sequence length="195" mass="21909">MDQQKQRTRLTRILPAIRQMKDFDWLLASPYETLVLLESHVGQLRSMVREAKRAGKTMYVHADLVHGLKNDDYGADFLCQDIKVDGLISTRKNMVLKAKKQGISGIQRLFLLDSMALETSYRQIELTRPDYIEVLPGVVPDLIAEVKERTGLPVIAGGLIRTAVDAETALQAGAAAVTTSEKAIWKHYIQNRGEY</sequence>
<keyword evidence="1" id="KW-0694">RNA-binding</keyword>
<comment type="caution">
    <text evidence="2">The sequence shown here is derived from an EMBL/GenBank/DDBJ whole genome shotgun (WGS) entry which is preliminary data.</text>
</comment>
<comment type="function">
    <text evidence="1">Regulates expression of the glpD operon. In the presence of glycerol 3-phosphate (G3P) causes antitermination of transcription of glpD at the inverted repeat of the leader region to enhance its transcription. Binds and stabilizes glpD leader mRNA.</text>
</comment>
<dbReference type="GO" id="GO:0045893">
    <property type="term" value="P:positive regulation of DNA-templated transcription"/>
    <property type="evidence" value="ECO:0007669"/>
    <property type="project" value="TreeGrafter"/>
</dbReference>
<dbReference type="PANTHER" id="PTHR35787">
    <property type="entry name" value="GLYCEROL UPTAKE OPERON ANTITERMINATOR REGULATORY PROTEIN"/>
    <property type="match status" value="1"/>
</dbReference>
<gene>
    <name evidence="2" type="ORF">CR205_10720</name>
</gene>
<organism evidence="2 3">
    <name type="scientific">Alteribacter lacisalsi</name>
    <dbReference type="NCBI Taxonomy" id="2045244"/>
    <lineage>
        <taxon>Bacteria</taxon>
        <taxon>Bacillati</taxon>
        <taxon>Bacillota</taxon>
        <taxon>Bacilli</taxon>
        <taxon>Bacillales</taxon>
        <taxon>Bacillaceae</taxon>
        <taxon>Alteribacter</taxon>
    </lineage>
</organism>
<reference evidence="2 3" key="1">
    <citation type="submission" date="2017-10" db="EMBL/GenBank/DDBJ databases">
        <title>Bacillus sp. nov., a halophilic bacterium isolated from a Yangshapao Lake.</title>
        <authorList>
            <person name="Wang H."/>
        </authorList>
    </citation>
    <scope>NUCLEOTIDE SEQUENCE [LARGE SCALE GENOMIC DNA]</scope>
    <source>
        <strain evidence="2 3">YSP-3</strain>
    </source>
</reference>
<keyword evidence="3" id="KW-1185">Reference proteome</keyword>
<dbReference type="RefSeq" id="WP_110519388.1">
    <property type="nucleotide sequence ID" value="NZ_PDOF01000001.1"/>
</dbReference>
<dbReference type="PIRSF" id="PIRSF016897">
    <property type="entry name" value="GlpP"/>
    <property type="match status" value="1"/>
</dbReference>
<accession>A0A2W0HYX8</accession>
<name>A0A2W0HYX8_9BACI</name>
<evidence type="ECO:0000256" key="1">
    <source>
        <dbReference type="PIRNR" id="PIRNR016897"/>
    </source>
</evidence>
<dbReference type="SUPFAM" id="SSF110391">
    <property type="entry name" value="GlpP-like"/>
    <property type="match status" value="1"/>
</dbReference>
<dbReference type="AlphaFoldDB" id="A0A2W0HYX8"/>